<gene>
    <name evidence="1" type="ORF">CCUS01_06482</name>
</gene>
<accession>A0AAI9V491</accession>
<organism evidence="1 2">
    <name type="scientific">Colletotrichum cuscutae</name>
    <dbReference type="NCBI Taxonomy" id="1209917"/>
    <lineage>
        <taxon>Eukaryota</taxon>
        <taxon>Fungi</taxon>
        <taxon>Dikarya</taxon>
        <taxon>Ascomycota</taxon>
        <taxon>Pezizomycotina</taxon>
        <taxon>Sordariomycetes</taxon>
        <taxon>Hypocreomycetidae</taxon>
        <taxon>Glomerellales</taxon>
        <taxon>Glomerellaceae</taxon>
        <taxon>Colletotrichum</taxon>
        <taxon>Colletotrichum acutatum species complex</taxon>
    </lineage>
</organism>
<reference evidence="1" key="1">
    <citation type="submission" date="2016-11" db="EMBL/GenBank/DDBJ databases">
        <title>The genome sequence of Colletotrichum cuscutae.</title>
        <authorList>
            <person name="Baroncelli R."/>
        </authorList>
    </citation>
    <scope>NUCLEOTIDE SEQUENCE</scope>
    <source>
        <strain evidence="1">IMI 304802</strain>
    </source>
</reference>
<keyword evidence="2" id="KW-1185">Reference proteome</keyword>
<evidence type="ECO:0000313" key="2">
    <source>
        <dbReference type="Proteomes" id="UP001239213"/>
    </source>
</evidence>
<sequence>MPILRPPVQVLPESLPIHRLRCSNHLCLHRSTILVIPDSIKTPSLMQRNMRIKNIPRTITRDNLPLHTRSPIQRKQHLQNIRQDIRITPLHDHIDRDILAKQQKHPKGGAHAVSVLLPDANAGHLSVELRGQRAVVRVEPVCHHVVKLVRFDAEVKGAFDHDESAAVRGLDLVGFAKVALVFAVDGSFHLDLHAAKDLADDGYLPFGGHLVWLVLRYWGEVSLK</sequence>
<protein>
    <submittedName>
        <fullName evidence="1">Uncharacterized protein</fullName>
    </submittedName>
</protein>
<dbReference type="AlphaFoldDB" id="A0AAI9V491"/>
<evidence type="ECO:0000313" key="1">
    <source>
        <dbReference type="EMBL" id="KAK1470380.1"/>
    </source>
</evidence>
<name>A0AAI9V491_9PEZI</name>
<proteinExistence type="predicted"/>
<comment type="caution">
    <text evidence="1">The sequence shown here is derived from an EMBL/GenBank/DDBJ whole genome shotgun (WGS) entry which is preliminary data.</text>
</comment>
<dbReference type="EMBL" id="MPDP01000235">
    <property type="protein sequence ID" value="KAK1470380.1"/>
    <property type="molecule type" value="Genomic_DNA"/>
</dbReference>
<dbReference type="Proteomes" id="UP001239213">
    <property type="component" value="Unassembled WGS sequence"/>
</dbReference>